<dbReference type="SUPFAM" id="SSF56281">
    <property type="entry name" value="Metallo-hydrolase/oxidoreductase"/>
    <property type="match status" value="1"/>
</dbReference>
<dbReference type="EMBL" id="PCRN01000052">
    <property type="protein sequence ID" value="PIP22317.1"/>
    <property type="molecule type" value="Genomic_DNA"/>
</dbReference>
<gene>
    <name evidence="1" type="ORF">COX38_01305</name>
</gene>
<evidence type="ECO:0000313" key="1">
    <source>
        <dbReference type="EMBL" id="PIP22317.1"/>
    </source>
</evidence>
<protein>
    <recommendedName>
        <fullName evidence="3">Lactamase</fullName>
    </recommendedName>
</protein>
<dbReference type="Proteomes" id="UP000229054">
    <property type="component" value="Unassembled WGS sequence"/>
</dbReference>
<sequence length="219" mass="24721">MQIIWHGQSCFQIEARHNKSEQTLILIDPFSEEIGLRLPKLRADILLVTHLHHDHNNIKGVEGEPFLIQGPGEYEVKKVFVQGISSWHDDKLGRERGPNTIYTIEAEDLKLCHLGDLGQKELTPEQLEAIGDVDILMIPIGGVYTISAKEGIRVMSQIEPRIIIPMHYQIPKLKTETKLDGLDKFLKAMGIRSLEPINKLSIKSKDISPEEAKIVVLTP</sequence>
<dbReference type="Pfam" id="PF13483">
    <property type="entry name" value="Lactamase_B_3"/>
    <property type="match status" value="1"/>
</dbReference>
<dbReference type="AlphaFoldDB" id="A0A2G9YSX1"/>
<dbReference type="InterPro" id="IPR036866">
    <property type="entry name" value="RibonucZ/Hydroxyglut_hydro"/>
</dbReference>
<dbReference type="PANTHER" id="PTHR39189:SF1">
    <property type="entry name" value="UPF0173 METAL-DEPENDENT HYDROLASE YTKL"/>
    <property type="match status" value="1"/>
</dbReference>
<dbReference type="PANTHER" id="PTHR39189">
    <property type="entry name" value="UPF0173 METAL-DEPENDENT HYDROLASE YTKL"/>
    <property type="match status" value="1"/>
</dbReference>
<accession>A0A2G9YSX1</accession>
<reference evidence="1 2" key="1">
    <citation type="submission" date="2017-09" db="EMBL/GenBank/DDBJ databases">
        <title>Depth-based differentiation of microbial function through sediment-hosted aquifers and enrichment of novel symbionts in the deep terrestrial subsurface.</title>
        <authorList>
            <person name="Probst A.J."/>
            <person name="Ladd B."/>
            <person name="Jarett J.K."/>
            <person name="Geller-Mcgrath D.E."/>
            <person name="Sieber C.M."/>
            <person name="Emerson J.B."/>
            <person name="Anantharaman K."/>
            <person name="Thomas B.C."/>
            <person name="Malmstrom R."/>
            <person name="Stieglmeier M."/>
            <person name="Klingl A."/>
            <person name="Woyke T."/>
            <person name="Ryan C.M."/>
            <person name="Banfield J.F."/>
        </authorList>
    </citation>
    <scope>NUCLEOTIDE SEQUENCE [LARGE SCALE GENOMIC DNA]</scope>
    <source>
        <strain evidence="1">CG23_combo_of_CG06-09_8_20_14_all_39_25</strain>
    </source>
</reference>
<comment type="caution">
    <text evidence="1">The sequence shown here is derived from an EMBL/GenBank/DDBJ whole genome shotgun (WGS) entry which is preliminary data.</text>
</comment>
<evidence type="ECO:0000313" key="2">
    <source>
        <dbReference type="Proteomes" id="UP000229054"/>
    </source>
</evidence>
<dbReference type="Gene3D" id="3.60.15.10">
    <property type="entry name" value="Ribonuclease Z/Hydroxyacylglutathione hydrolase-like"/>
    <property type="match status" value="1"/>
</dbReference>
<organism evidence="1 2">
    <name type="scientific">Candidatus Nealsonbacteria bacterium CG23_combo_of_CG06-09_8_20_14_all_39_25</name>
    <dbReference type="NCBI Taxonomy" id="1974723"/>
    <lineage>
        <taxon>Bacteria</taxon>
        <taxon>Candidatus Nealsoniibacteriota</taxon>
    </lineage>
</organism>
<proteinExistence type="predicted"/>
<evidence type="ECO:0008006" key="3">
    <source>
        <dbReference type="Google" id="ProtNLM"/>
    </source>
</evidence>
<name>A0A2G9YSX1_9BACT</name>